<feature type="region of interest" description="Disordered" evidence="1">
    <location>
        <begin position="1"/>
        <end position="26"/>
    </location>
</feature>
<dbReference type="EMBL" id="JBBPBM010002624">
    <property type="protein sequence ID" value="KAK8476007.1"/>
    <property type="molecule type" value="Genomic_DNA"/>
</dbReference>
<sequence length="105" mass="11726">MKKSELRADANLTSLTSETEKEKGAKRPFEVAKAYAKTTLQWFHSFLLYFWVNPTRMGIRGSAKQRAAPLCTFSEADQSGLEKGGELLTEAKEAVGMKEAGSYRF</sequence>
<reference evidence="3 4" key="1">
    <citation type="journal article" date="2024" name="G3 (Bethesda)">
        <title>Genome assembly of Hibiscus sabdariffa L. provides insights into metabolisms of medicinal natural products.</title>
        <authorList>
            <person name="Kim T."/>
        </authorList>
    </citation>
    <scope>NUCLEOTIDE SEQUENCE [LARGE SCALE GENOMIC DNA]</scope>
    <source>
        <strain evidence="3">TK-2024</strain>
        <tissue evidence="3">Old leaves</tissue>
    </source>
</reference>
<proteinExistence type="predicted"/>
<evidence type="ECO:0000256" key="1">
    <source>
        <dbReference type="SAM" id="MobiDB-lite"/>
    </source>
</evidence>
<comment type="caution">
    <text evidence="3">The sequence shown here is derived from an EMBL/GenBank/DDBJ whole genome shotgun (WGS) entry which is preliminary data.</text>
</comment>
<gene>
    <name evidence="2" type="ORF">V6N12_013169</name>
    <name evidence="3" type="ORF">V6N12_075946</name>
</gene>
<accession>A0ABR2AZH6</accession>
<name>A0ABR2AZH6_9ROSI</name>
<dbReference type="EMBL" id="JBBPBM010000239">
    <property type="protein sequence ID" value="KAK8499096.1"/>
    <property type="molecule type" value="Genomic_DNA"/>
</dbReference>
<keyword evidence="4" id="KW-1185">Reference proteome</keyword>
<evidence type="ECO:0000313" key="4">
    <source>
        <dbReference type="Proteomes" id="UP001472677"/>
    </source>
</evidence>
<evidence type="ECO:0000313" key="2">
    <source>
        <dbReference type="EMBL" id="KAK8476007.1"/>
    </source>
</evidence>
<organism evidence="3 4">
    <name type="scientific">Hibiscus sabdariffa</name>
    <name type="common">roselle</name>
    <dbReference type="NCBI Taxonomy" id="183260"/>
    <lineage>
        <taxon>Eukaryota</taxon>
        <taxon>Viridiplantae</taxon>
        <taxon>Streptophyta</taxon>
        <taxon>Embryophyta</taxon>
        <taxon>Tracheophyta</taxon>
        <taxon>Spermatophyta</taxon>
        <taxon>Magnoliopsida</taxon>
        <taxon>eudicotyledons</taxon>
        <taxon>Gunneridae</taxon>
        <taxon>Pentapetalae</taxon>
        <taxon>rosids</taxon>
        <taxon>malvids</taxon>
        <taxon>Malvales</taxon>
        <taxon>Malvaceae</taxon>
        <taxon>Malvoideae</taxon>
        <taxon>Hibiscus</taxon>
    </lineage>
</organism>
<protein>
    <submittedName>
        <fullName evidence="3">Uncharacterized protein</fullName>
    </submittedName>
</protein>
<dbReference type="Proteomes" id="UP001472677">
    <property type="component" value="Unassembled WGS sequence"/>
</dbReference>
<evidence type="ECO:0000313" key="3">
    <source>
        <dbReference type="EMBL" id="KAK8499096.1"/>
    </source>
</evidence>